<dbReference type="VEuPathDB" id="TriTrypDB:C3747_76g211"/>
<dbReference type="VEuPathDB" id="TriTrypDB:TcCLB.506337.20"/>
<dbReference type="Gene3D" id="3.40.525.10">
    <property type="entry name" value="CRAL-TRIO lipid binding domain"/>
    <property type="match status" value="1"/>
</dbReference>
<gene>
    <name evidence="2" type="ORF">C3747_76g211</name>
</gene>
<name>A0A2V2WM22_TRYCR</name>
<dbReference type="VEuPathDB" id="TriTrypDB:ECC02_008583"/>
<proteinExistence type="predicted"/>
<dbReference type="InterPro" id="IPR036865">
    <property type="entry name" value="CRAL-TRIO_dom_sf"/>
</dbReference>
<dbReference type="InterPro" id="IPR001251">
    <property type="entry name" value="CRAL-TRIO_dom"/>
</dbReference>
<feature type="domain" description="CRAL-TRIO" evidence="1">
    <location>
        <begin position="106"/>
        <end position="262"/>
    </location>
</feature>
<dbReference type="OrthoDB" id="43460at2759"/>
<dbReference type="SMR" id="A0A2V2WM22"/>
<organism evidence="2 3">
    <name type="scientific">Trypanosoma cruzi</name>
    <dbReference type="NCBI Taxonomy" id="5693"/>
    <lineage>
        <taxon>Eukaryota</taxon>
        <taxon>Discoba</taxon>
        <taxon>Euglenozoa</taxon>
        <taxon>Kinetoplastea</taxon>
        <taxon>Metakinetoplastina</taxon>
        <taxon>Trypanosomatida</taxon>
        <taxon>Trypanosomatidae</taxon>
        <taxon>Trypanosoma</taxon>
        <taxon>Schizotrypanum</taxon>
    </lineage>
</organism>
<dbReference type="VEuPathDB" id="TriTrypDB:TcCL_ESM01949"/>
<dbReference type="AlphaFoldDB" id="A0A2V2WM22"/>
<dbReference type="PANTHER" id="PTHR45657:SF1">
    <property type="entry name" value="CRAL-TRIO DOMAIN-CONTAINING PROTEIN YKL091C-RELATED"/>
    <property type="match status" value="1"/>
</dbReference>
<evidence type="ECO:0000313" key="2">
    <source>
        <dbReference type="EMBL" id="PWV09660.1"/>
    </source>
</evidence>
<dbReference type="VEuPathDB" id="TriTrypDB:C4B63_40g22"/>
<dbReference type="VEuPathDB" id="TriTrypDB:TcG_03231"/>
<dbReference type="VEuPathDB" id="TriTrypDB:BCY84_11805"/>
<dbReference type="PROSITE" id="PS50191">
    <property type="entry name" value="CRAL_TRIO"/>
    <property type="match status" value="1"/>
</dbReference>
<sequence length="682" mass="75645">MGNCEELSYEEAHAAQTRSGPTVLSKEHQRKNLELRSRLRDVLPVDDRQKLSDCDLLYRFLIGRRWVVEAADASLRTYVSLRKKMNLNTIIAEKFSKEVETTASCLYGFDKEGFPVMWNTPDIPLLVRMLKDGLERDLLRVQMQSMEKARFLAKERHVDRCTLVLDLRHVGISSANSVILSFSRELAKIMQAYYPEIMCRMLVFNAGWAVAGAWKMLRPFVDQRVQDKVRFFPGAPTMEAILPFIDEDQFPPSFGGKGTRDVAAEMLQAEIEHVQGIPVGESPQGTSNTVVPTTTGPTATNVSITAISLPHSVHPGSLRVMGEKMGISTTPPCLPDDTSVGVGSGSADAFSTCVSADNEALEVFSFCSSIRSDSDDAVSLPLIQIGSLEALELSDKKRGGPESRAGKERQVQFLVPERTSMSINLTEYADDKIIGFFGNKFVGEVEHNFVYGASEGFMENVLVPRTSSSFSSSPTAFFSAPSAVRERVMMGELLNESGHRIHPHVIVCDAQRRARFVLRKSRLRRCVDVFQFLGGANVMTDSLTRHTVSGERVKLAKCVPHREDTDDPTVWMMNAVTADGSRQLRQQRASQCLAEKKGQTLIAYGMLAAMAPIDVFTLLVGVCRVWEAGVRLAPRGCGIPKAKNLFGVQMPLVKPAIFRRFWRPESSMPATDANQETETHPE</sequence>
<dbReference type="SMART" id="SM00516">
    <property type="entry name" value="SEC14"/>
    <property type="match status" value="1"/>
</dbReference>
<dbReference type="VEuPathDB" id="TriTrypDB:TcBrA4_0025080"/>
<reference evidence="2 3" key="1">
    <citation type="journal article" date="2018" name="Microb. Genom.">
        <title>Expanding an expanded genome: long-read sequencing of Trypanosoma cruzi.</title>
        <authorList>
            <person name="Berna L."/>
            <person name="Rodriguez M."/>
            <person name="Chiribao M.L."/>
            <person name="Parodi-Talice A."/>
            <person name="Pita S."/>
            <person name="Rijo G."/>
            <person name="Alvarez-Valin F."/>
            <person name="Robello C."/>
        </authorList>
    </citation>
    <scope>NUCLEOTIDE SEQUENCE [LARGE SCALE GENOMIC DNA]</scope>
    <source>
        <strain evidence="2 3">TCC</strain>
    </source>
</reference>
<dbReference type="VEuPathDB" id="TriTrypDB:TCDM_02284"/>
<dbReference type="PANTHER" id="PTHR45657">
    <property type="entry name" value="CRAL-TRIO DOMAIN-CONTAINING PROTEIN YKL091C-RELATED"/>
    <property type="match status" value="1"/>
</dbReference>
<evidence type="ECO:0000313" key="3">
    <source>
        <dbReference type="Proteomes" id="UP000246078"/>
    </source>
</evidence>
<dbReference type="SUPFAM" id="SSF52087">
    <property type="entry name" value="CRAL/TRIO domain"/>
    <property type="match status" value="1"/>
</dbReference>
<dbReference type="InterPro" id="IPR051026">
    <property type="entry name" value="PI/PC_transfer"/>
</dbReference>
<protein>
    <recommendedName>
        <fullName evidence="1">CRAL-TRIO domain-containing protein</fullName>
    </recommendedName>
</protein>
<accession>A0A2V2WM22</accession>
<dbReference type="VEuPathDB" id="TriTrypDB:Tc_MARK_7116"/>
<dbReference type="Proteomes" id="UP000246078">
    <property type="component" value="Unassembled WGS sequence"/>
</dbReference>
<dbReference type="EMBL" id="PRFC01000076">
    <property type="protein sequence ID" value="PWV09660.1"/>
    <property type="molecule type" value="Genomic_DNA"/>
</dbReference>
<comment type="caution">
    <text evidence="2">The sequence shown here is derived from an EMBL/GenBank/DDBJ whole genome shotgun (WGS) entry which is preliminary data.</text>
</comment>
<dbReference type="Pfam" id="PF00650">
    <property type="entry name" value="CRAL_TRIO"/>
    <property type="match status" value="1"/>
</dbReference>
<dbReference type="VEuPathDB" id="TriTrypDB:TCSYLVIO_008173"/>
<dbReference type="CDD" id="cd00170">
    <property type="entry name" value="SEC14"/>
    <property type="match status" value="1"/>
</dbReference>
<dbReference type="InterPro" id="IPR036273">
    <property type="entry name" value="CRAL/TRIO_N_dom_sf"/>
</dbReference>
<dbReference type="SUPFAM" id="SSF46938">
    <property type="entry name" value="CRAL/TRIO N-terminal domain"/>
    <property type="match status" value="1"/>
</dbReference>
<dbReference type="VEuPathDB" id="TriTrypDB:TcCLB.503675.40"/>
<evidence type="ECO:0000259" key="1">
    <source>
        <dbReference type="PROSITE" id="PS50191"/>
    </source>
</evidence>